<dbReference type="eggNOG" id="COG3931">
    <property type="taxonomic scope" value="Bacteria"/>
</dbReference>
<reference evidence="1 2" key="1">
    <citation type="submission" date="2006-02" db="EMBL/GenBank/DDBJ databases">
        <authorList>
            <person name="Murray A."/>
            <person name="Staley J."/>
            <person name="Ferriera S."/>
            <person name="Johnson J."/>
            <person name="Kravitz S."/>
            <person name="Halpern A."/>
            <person name="Remington K."/>
            <person name="Beeson K."/>
            <person name="Tran B."/>
            <person name="Rogers Y.-H."/>
            <person name="Friedman R."/>
            <person name="Venter J.C."/>
        </authorList>
    </citation>
    <scope>NUCLEOTIDE SEQUENCE [LARGE SCALE GENOMIC DNA]</scope>
    <source>
        <strain evidence="1 2">23-P</strain>
    </source>
</reference>
<dbReference type="SUPFAM" id="SSF53187">
    <property type="entry name" value="Zn-dependent exopeptidases"/>
    <property type="match status" value="1"/>
</dbReference>
<dbReference type="RefSeq" id="WP_004569291.1">
    <property type="nucleotide sequence ID" value="NZ_CH724148.1"/>
</dbReference>
<dbReference type="OrthoDB" id="9815326at2"/>
<dbReference type="Gene3D" id="3.40.630.40">
    <property type="entry name" value="Zn-dependent exopeptidases"/>
    <property type="match status" value="1"/>
</dbReference>
<organism evidence="1 2">
    <name type="scientific">Polaribacter irgensii 23-P</name>
    <dbReference type="NCBI Taxonomy" id="313594"/>
    <lineage>
        <taxon>Bacteria</taxon>
        <taxon>Pseudomonadati</taxon>
        <taxon>Bacteroidota</taxon>
        <taxon>Flavobacteriia</taxon>
        <taxon>Flavobacteriales</taxon>
        <taxon>Flavobacteriaceae</taxon>
    </lineage>
</organism>
<dbReference type="Pfam" id="PF05013">
    <property type="entry name" value="FGase"/>
    <property type="match status" value="1"/>
</dbReference>
<accession>A4BX02</accession>
<dbReference type="AlphaFoldDB" id="A4BX02"/>
<dbReference type="STRING" id="313594.PI23P_03327"/>
<sequence>MKLILSCEHGGNEVPVKYQYLFKNNQAVLNSHKGYDLGALDVFNALKPLSYTSFFSVESRLLIELNRSLHHKNLFSKFSKELPLKEKESLIKSYQTYRNAIETAIKTVVDRNERVLHIAVHSFTPILNEVKRNCDIGLLYDSRKEQEKEFSRRLKREILSVNAALNVRYNNPYLGKSDGFTTHLRKQFPKNYLGIELEINQKFSNKNKMDSFLKALIYDVLNKGISF</sequence>
<dbReference type="EMBL" id="AAOG01000001">
    <property type="protein sequence ID" value="EAR13493.1"/>
    <property type="molecule type" value="Genomic_DNA"/>
</dbReference>
<evidence type="ECO:0008006" key="3">
    <source>
        <dbReference type="Google" id="ProtNLM"/>
    </source>
</evidence>
<evidence type="ECO:0000313" key="2">
    <source>
        <dbReference type="Proteomes" id="UP000003053"/>
    </source>
</evidence>
<name>A4BX02_9FLAO</name>
<evidence type="ECO:0000313" key="1">
    <source>
        <dbReference type="EMBL" id="EAR13493.1"/>
    </source>
</evidence>
<dbReference type="Proteomes" id="UP000003053">
    <property type="component" value="Unassembled WGS sequence"/>
</dbReference>
<keyword evidence="2" id="KW-1185">Reference proteome</keyword>
<comment type="caution">
    <text evidence="1">The sequence shown here is derived from an EMBL/GenBank/DDBJ whole genome shotgun (WGS) entry which is preliminary data.</text>
</comment>
<proteinExistence type="predicted"/>
<dbReference type="HOGENOM" id="CLU_079628_0_0_10"/>
<protein>
    <recommendedName>
        <fullName evidence="3">N-formylglutamate amidohydrolase</fullName>
    </recommendedName>
</protein>
<gene>
    <name evidence="1" type="ORF">PI23P_03327</name>
</gene>
<dbReference type="InterPro" id="IPR007709">
    <property type="entry name" value="N-FG_amidohydro"/>
</dbReference>